<evidence type="ECO:0000313" key="3">
    <source>
        <dbReference type="Proteomes" id="UP000297595"/>
    </source>
</evidence>
<reference evidence="2 3" key="1">
    <citation type="submission" date="2019-03" db="EMBL/GenBank/DDBJ databases">
        <title>Nematode-trapping fungi genome.</title>
        <authorList>
            <person name="Vidal-Diez De Ulzurrun G."/>
        </authorList>
    </citation>
    <scope>NUCLEOTIDE SEQUENCE [LARGE SCALE GENOMIC DNA]</scope>
    <source>
        <strain evidence="2 3">TWF154</strain>
    </source>
</reference>
<protein>
    <submittedName>
        <fullName evidence="2">Uncharacterized protein</fullName>
    </submittedName>
</protein>
<evidence type="ECO:0000256" key="1">
    <source>
        <dbReference type="SAM" id="MobiDB-lite"/>
    </source>
</evidence>
<evidence type="ECO:0000313" key="2">
    <source>
        <dbReference type="EMBL" id="TGJ70680.1"/>
    </source>
</evidence>
<feature type="compositionally biased region" description="Polar residues" evidence="1">
    <location>
        <begin position="121"/>
        <end position="134"/>
    </location>
</feature>
<name>A0A8H2HQR9_ORBOL</name>
<accession>A0A8H2HQR9</accession>
<gene>
    <name evidence="2" type="ORF">EYR41_002711</name>
</gene>
<dbReference type="EMBL" id="SOZJ01000002">
    <property type="protein sequence ID" value="TGJ70680.1"/>
    <property type="molecule type" value="Genomic_DNA"/>
</dbReference>
<feature type="non-terminal residue" evidence="2">
    <location>
        <position position="1"/>
    </location>
</feature>
<dbReference type="Proteomes" id="UP000297595">
    <property type="component" value="Unassembled WGS sequence"/>
</dbReference>
<proteinExistence type="predicted"/>
<feature type="region of interest" description="Disordered" evidence="1">
    <location>
        <begin position="89"/>
        <end position="134"/>
    </location>
</feature>
<dbReference type="AlphaFoldDB" id="A0A8H2HQR9"/>
<comment type="caution">
    <text evidence="2">The sequence shown here is derived from an EMBL/GenBank/DDBJ whole genome shotgun (WGS) entry which is preliminary data.</text>
</comment>
<organism evidence="2 3">
    <name type="scientific">Orbilia oligospora</name>
    <name type="common">Nematode-trapping fungus</name>
    <name type="synonym">Arthrobotrys oligospora</name>
    <dbReference type="NCBI Taxonomy" id="2813651"/>
    <lineage>
        <taxon>Eukaryota</taxon>
        <taxon>Fungi</taxon>
        <taxon>Dikarya</taxon>
        <taxon>Ascomycota</taxon>
        <taxon>Pezizomycotina</taxon>
        <taxon>Orbiliomycetes</taxon>
        <taxon>Orbiliales</taxon>
        <taxon>Orbiliaceae</taxon>
        <taxon>Orbilia</taxon>
    </lineage>
</organism>
<sequence length="134" mass="14798">IACLQTSHTPVFFVNLGCQYQSMTTGQGQRSLVPSAGNQLFGKGVCKKARPDLDWTLHKKRAFYNFALQLHCPTTGGCHDTSIFSPDCAEEGRSRFNDPHPSVWPAGTSHPSTERQKSSHKSSVYLTNGSQRRS</sequence>